<dbReference type="Proteomes" id="UP001232343">
    <property type="component" value="Unassembled WGS sequence"/>
</dbReference>
<evidence type="ECO:0000256" key="10">
    <source>
        <dbReference type="ARBA" id="ARBA00023012"/>
    </source>
</evidence>
<dbReference type="GO" id="GO:0016301">
    <property type="term" value="F:kinase activity"/>
    <property type="evidence" value="ECO:0007669"/>
    <property type="project" value="UniProtKB-KW"/>
</dbReference>
<evidence type="ECO:0000259" key="13">
    <source>
        <dbReference type="Pfam" id="PF02518"/>
    </source>
</evidence>
<feature type="domain" description="Histidine kinase/HSP90-like ATPase" evidence="13">
    <location>
        <begin position="802"/>
        <end position="908"/>
    </location>
</feature>
<name>A0ABU0D5L0_9BACI</name>
<evidence type="ECO:0000256" key="12">
    <source>
        <dbReference type="SAM" id="Phobius"/>
    </source>
</evidence>
<evidence type="ECO:0000256" key="4">
    <source>
        <dbReference type="ARBA" id="ARBA00022679"/>
    </source>
</evidence>
<keyword evidence="7 15" id="KW-0418">Kinase</keyword>
<evidence type="ECO:0000256" key="9">
    <source>
        <dbReference type="ARBA" id="ARBA00022989"/>
    </source>
</evidence>
<evidence type="ECO:0000256" key="1">
    <source>
        <dbReference type="ARBA" id="ARBA00004651"/>
    </source>
</evidence>
<gene>
    <name evidence="15" type="ORF">J2S14_002516</name>
</gene>
<dbReference type="Pfam" id="PF02518">
    <property type="entry name" value="HATPase_c"/>
    <property type="match status" value="1"/>
</dbReference>
<keyword evidence="4" id="KW-0808">Transferase</keyword>
<comment type="subcellular location">
    <subcellularLocation>
        <location evidence="1">Cell membrane</location>
        <topology evidence="1">Multi-pass membrane protein</topology>
    </subcellularLocation>
</comment>
<evidence type="ECO:0000259" key="14">
    <source>
        <dbReference type="Pfam" id="PF06580"/>
    </source>
</evidence>
<evidence type="ECO:0000256" key="6">
    <source>
        <dbReference type="ARBA" id="ARBA00022741"/>
    </source>
</evidence>
<keyword evidence="2" id="KW-1003">Cell membrane</keyword>
<protein>
    <submittedName>
        <fullName evidence="15">Sensor histidine kinase YesM</fullName>
    </submittedName>
</protein>
<reference evidence="15 16" key="1">
    <citation type="submission" date="2023-07" db="EMBL/GenBank/DDBJ databases">
        <title>Genomic Encyclopedia of Type Strains, Phase IV (KMG-IV): sequencing the most valuable type-strain genomes for metagenomic binning, comparative biology and taxonomic classification.</title>
        <authorList>
            <person name="Goeker M."/>
        </authorList>
    </citation>
    <scope>NUCLEOTIDE SEQUENCE [LARGE SCALE GENOMIC DNA]</scope>
    <source>
        <strain evidence="15 16">DSM 27848</strain>
    </source>
</reference>
<comment type="caution">
    <text evidence="15">The sequence shown here is derived from an EMBL/GenBank/DDBJ whole genome shotgun (WGS) entry which is preliminary data.</text>
</comment>
<keyword evidence="11 12" id="KW-0472">Membrane</keyword>
<keyword evidence="10" id="KW-0902">Two-component regulatory system</keyword>
<dbReference type="PROSITE" id="PS51257">
    <property type="entry name" value="PROKAR_LIPOPROTEIN"/>
    <property type="match status" value="1"/>
</dbReference>
<dbReference type="SUPFAM" id="SSF55874">
    <property type="entry name" value="ATPase domain of HSP90 chaperone/DNA topoisomerase II/histidine kinase"/>
    <property type="match status" value="1"/>
</dbReference>
<evidence type="ECO:0000256" key="7">
    <source>
        <dbReference type="ARBA" id="ARBA00022777"/>
    </source>
</evidence>
<dbReference type="RefSeq" id="WP_244683413.1">
    <property type="nucleotide sequence ID" value="NZ_JALIRM010000017.1"/>
</dbReference>
<keyword evidence="3" id="KW-0597">Phosphoprotein</keyword>
<feature type="transmembrane region" description="Helical" evidence="12">
    <location>
        <begin position="365"/>
        <end position="386"/>
    </location>
</feature>
<dbReference type="PANTHER" id="PTHR34220:SF11">
    <property type="entry name" value="SENSOR PROTEIN KINASE HPTS"/>
    <property type="match status" value="1"/>
</dbReference>
<dbReference type="Gene3D" id="3.30.565.10">
    <property type="entry name" value="Histidine kinase-like ATPase, C-terminal domain"/>
    <property type="match status" value="1"/>
</dbReference>
<sequence length="910" mass="107324">MRKHLSKRGKRSFQNFLLTFSLVVVLILIIILSCNSYFKTKHFIEKQRQESIQVKMDHISRELQTNFEDGYHKINNLKTNESVIQYLKDLRNKQIDSIERYNTLLNLQNYLYSVKQDNPLIDNILIVTQDSQYSSNKKKIDYIYNGMRMNEDVANNNYFVSIGEANDRIQFTKYYKDHRNESYMINDLNKKMFFGTNLETSDGRYYGTVLIFIKPEYLSDQIFYADNIALFDANYKMFFRGKQVNKIIADKFEEHKQSDNGLFLQNKDVEVYSRSIPYYNFKLIYSEQTHFYRDQMQQMWKIIVSTLIFAVVVAMISSSIISRRILQPLYQLLNTVQRYQINKNRVDSFDMNRDRRLSFSLRERFFFYFLISILLPLLLFLCIYYWQTSKIVSKDLQESFHTAHERLAHIINNDINQHEQTISQLSLNPTIQNQIISKSTEEIERELMRITQTMELNDKNIGIYSLSNELLYSTNNNQPTHLNKNFYQTLKESNRRTLYFFEKDGFDNVTIILGRPIFSVTDFSKKIGFITTEIDNSHLVQSYSIIQGLNFDTFILDTKGTIVSHQDGSKIGSIYEKVNNDNSLSFSTKIGGIDWVLTSKYNYSDIQKQVNQLFLNDLYLLLIILLLILLFSYWVSKRLLKPFGQLNRLINLFDLNGSHYTVLENLSGIDEVDLLSRNFKKMMDRMDDLIHDTIESNKERIRLKYEKRELQINALQSQINPHFLYNTLDNLMYLVESEETEKSVDMIYSLSKLFRFITSREQSIIRIQDELAYTKTYVTIMSYRFDNFQCIWNIDKNVLNYKTLKLILQPVIENSIQHGAKMTKKNVTIEVGCEVKNDTLVFSIKDDALGIDQDRLLEVQEQLESDSIDKAGIFNVNSRIKLHYGSQYGLNIDSKKGEWTRVTIVIPAVK</sequence>
<accession>A0ABU0D5L0</accession>
<dbReference type="InterPro" id="IPR010559">
    <property type="entry name" value="Sig_transdc_His_kin_internal"/>
</dbReference>
<dbReference type="EMBL" id="JAUSUO010000006">
    <property type="protein sequence ID" value="MDQ0343681.1"/>
    <property type="molecule type" value="Genomic_DNA"/>
</dbReference>
<feature type="transmembrane region" description="Helical" evidence="12">
    <location>
        <begin position="299"/>
        <end position="321"/>
    </location>
</feature>
<evidence type="ECO:0000256" key="5">
    <source>
        <dbReference type="ARBA" id="ARBA00022692"/>
    </source>
</evidence>
<dbReference type="InterPro" id="IPR003594">
    <property type="entry name" value="HATPase_dom"/>
</dbReference>
<feature type="domain" description="Signal transduction histidine kinase internal region" evidence="14">
    <location>
        <begin position="711"/>
        <end position="787"/>
    </location>
</feature>
<keyword evidence="5 12" id="KW-0812">Transmembrane</keyword>
<evidence type="ECO:0000256" key="11">
    <source>
        <dbReference type="ARBA" id="ARBA00023136"/>
    </source>
</evidence>
<keyword evidence="9 12" id="KW-1133">Transmembrane helix</keyword>
<evidence type="ECO:0000256" key="8">
    <source>
        <dbReference type="ARBA" id="ARBA00022840"/>
    </source>
</evidence>
<evidence type="ECO:0000256" key="2">
    <source>
        <dbReference type="ARBA" id="ARBA00022475"/>
    </source>
</evidence>
<proteinExistence type="predicted"/>
<keyword evidence="6" id="KW-0547">Nucleotide-binding</keyword>
<dbReference type="PANTHER" id="PTHR34220">
    <property type="entry name" value="SENSOR HISTIDINE KINASE YPDA"/>
    <property type="match status" value="1"/>
</dbReference>
<dbReference type="InterPro" id="IPR036890">
    <property type="entry name" value="HATPase_C_sf"/>
</dbReference>
<organism evidence="15 16">
    <name type="scientific">Lederbergia wuyishanensis</name>
    <dbReference type="NCBI Taxonomy" id="1347903"/>
    <lineage>
        <taxon>Bacteria</taxon>
        <taxon>Bacillati</taxon>
        <taxon>Bacillota</taxon>
        <taxon>Bacilli</taxon>
        <taxon>Bacillales</taxon>
        <taxon>Bacillaceae</taxon>
        <taxon>Lederbergia</taxon>
    </lineage>
</organism>
<keyword evidence="8" id="KW-0067">ATP-binding</keyword>
<evidence type="ECO:0000256" key="3">
    <source>
        <dbReference type="ARBA" id="ARBA00022553"/>
    </source>
</evidence>
<dbReference type="Gene3D" id="6.10.340.10">
    <property type="match status" value="1"/>
</dbReference>
<feature type="transmembrane region" description="Helical" evidence="12">
    <location>
        <begin position="12"/>
        <end position="32"/>
    </location>
</feature>
<keyword evidence="16" id="KW-1185">Reference proteome</keyword>
<feature type="transmembrane region" description="Helical" evidence="12">
    <location>
        <begin position="618"/>
        <end position="636"/>
    </location>
</feature>
<dbReference type="Pfam" id="PF06580">
    <property type="entry name" value="His_kinase"/>
    <property type="match status" value="1"/>
</dbReference>
<dbReference type="InterPro" id="IPR050640">
    <property type="entry name" value="Bact_2-comp_sensor_kinase"/>
</dbReference>
<evidence type="ECO:0000313" key="15">
    <source>
        <dbReference type="EMBL" id="MDQ0343681.1"/>
    </source>
</evidence>
<evidence type="ECO:0000313" key="16">
    <source>
        <dbReference type="Proteomes" id="UP001232343"/>
    </source>
</evidence>